<dbReference type="SUPFAM" id="SSF57850">
    <property type="entry name" value="RING/U-box"/>
    <property type="match status" value="2"/>
</dbReference>
<dbReference type="PROSITE" id="PS00518">
    <property type="entry name" value="ZF_RING_1"/>
    <property type="match status" value="1"/>
</dbReference>
<evidence type="ECO:0000256" key="6">
    <source>
        <dbReference type="ARBA" id="ARBA00022771"/>
    </source>
</evidence>
<dbReference type="Pfam" id="PF00097">
    <property type="entry name" value="zf-C3HC4"/>
    <property type="match status" value="1"/>
</dbReference>
<comment type="caution">
    <text evidence="12">The sequence shown here is derived from an EMBL/GenBank/DDBJ whole genome shotgun (WGS) entry which is preliminary data.</text>
</comment>
<keyword evidence="7" id="KW-0833">Ubl conjugation pathway</keyword>
<feature type="region of interest" description="Disordered" evidence="9">
    <location>
        <begin position="724"/>
        <end position="761"/>
    </location>
</feature>
<feature type="compositionally biased region" description="Basic and acidic residues" evidence="9">
    <location>
        <begin position="418"/>
        <end position="428"/>
    </location>
</feature>
<feature type="compositionally biased region" description="Basic and acidic residues" evidence="9">
    <location>
        <begin position="892"/>
        <end position="905"/>
    </location>
</feature>
<dbReference type="RefSeq" id="WP_262564955.1">
    <property type="nucleotide sequence ID" value="NZ_JAPFCC010000001.1"/>
</dbReference>
<evidence type="ECO:0000313" key="12">
    <source>
        <dbReference type="EMBL" id="MCW7555179.1"/>
    </source>
</evidence>
<keyword evidence="6" id="KW-0863">Zinc-finger</keyword>
<sequence length="1413" mass="157610">MDSEHNITRCLLSKASGLNQSLPSFFSLTNLGSYLYTRLSMAGSDHNNIPFVGVSKLKQPSLPLPKIPVPGFTSPALFSSDNFSSDNFSSDNFSSDNTEPLNQKEWVRSYLIPDNHSIDLTDKLNSAFHHIYQHQASGAEKPEKDTYLDIYASLINHKVRQVIVLPEHLLMQEQTFGFLNNLLEASLDAWLTHYLSISDTSSLIRLITVFIETAKAVMVSGAGGGDWNKGGWINNEFSDDAPFSVRISFSPQTPAQWMQALITLEMEQKHRLIALLYNQLHASVLSGNRNLARILRDRIMLIEVEAGDRLGRINDSGHSAAELSMHAEQLIRVFLSHAEDVQRYQTLATQNTSHTYSGRRHSAIELIFNEIESRLEQLTGSGASQREISELYSALQSLALLSGHFIHDYDSENSQLVDGDRQPTENSDKGTPSTTTGNVFSTTRTGGDSNRRPTRSLRQSGRENGDDDGDGNRPPHPGPGSPRYLYNSPADVETTMVTELENNPVGLTLNAVKTLLEAFGNQLLGVQSSNYPNNTLLHIIYLNQKTDIIEWIDTHIPSQDLNLVLSTSNLKNETPDTLKTNRKHSAREGLPPPPEHLIRNRERANTNNQPTGRPLRSPARYPSGSLTNKATFIVTDLDNTPRVLTLDIVKSLINHFGNQVLGVKSSNSSKNTLLHIIYLSQKTDIINWIHTNIPRQNLNSMLSARNSKNETPATQKINLRHSVWEGLPPPEAGASSTSAGNGLTTPGTSSGSSYSLQTRPHHHSYNNLPYVEMQAVTELENNPADLTLNALKSLIEEHGEEVLGMRSSNDARNTLLHIIYLNKKISIINWINTNVSNDLRKVLFRTMNNQNIAPAMLANRLNKNRKAAKLVHENISSEQIKALSEALKRVESPLQKEQEFNRRQDLNPGNARHKKAAHKNKSAPSDRAKVTNVRSLYDPDTGKSQTMPCAAHKESGCHNGFAKVPCCSGSVEPARICLEYLYFVVENYLKSQSTPCPNCQTPLDVPALLELTLKDISDKNETYTKLLLSRSDRSSKEKKKFKKSLEDCRQLDEILLGLIQNVQNYNSIEHDFEPYIDRENPDECLICMGEDSCVTIPDCGHKFCEPCMKDYLTELKGDLSQTSKGIVCPGHPCQASIPNPILEHIWGISTYQKMRHHQLKLAYQGSERILYCPFEYCETFFDPEEITSFEVKCPDCLGRFCVKCGARPYHDHLTCEQNEQAESTPQGADASMRIFLEKNKGVYKRCPNCNQPIEKNLGCKAMKCRSCRTQFCWDCLMISQNIHSHICSPSDNQATGSTTGENDPSNAICDFCNGAQPSEIAPMLCEHRACERCYVRMLWDGGNNQNESICTICNAGNNEDALLGEATGVTRVQTRESTVTDRNGKICVVCNAKIENTEFDVCLSCLSSFSLGP</sequence>
<organism evidence="12 13">
    <name type="scientific">Endozoicomonas gorgoniicola</name>
    <dbReference type="NCBI Taxonomy" id="1234144"/>
    <lineage>
        <taxon>Bacteria</taxon>
        <taxon>Pseudomonadati</taxon>
        <taxon>Pseudomonadota</taxon>
        <taxon>Gammaproteobacteria</taxon>
        <taxon>Oceanospirillales</taxon>
        <taxon>Endozoicomonadaceae</taxon>
        <taxon>Endozoicomonas</taxon>
    </lineage>
</organism>
<dbReference type="EMBL" id="JAPFCC010000001">
    <property type="protein sequence ID" value="MCW7555179.1"/>
    <property type="molecule type" value="Genomic_DNA"/>
</dbReference>
<dbReference type="PANTHER" id="PTHR11685">
    <property type="entry name" value="RBR FAMILY RING FINGER AND IBR DOMAIN-CONTAINING"/>
    <property type="match status" value="1"/>
</dbReference>
<dbReference type="InterPro" id="IPR017907">
    <property type="entry name" value="Znf_RING_CS"/>
</dbReference>
<evidence type="ECO:0000256" key="4">
    <source>
        <dbReference type="ARBA" id="ARBA00022723"/>
    </source>
</evidence>
<evidence type="ECO:0000256" key="5">
    <source>
        <dbReference type="ARBA" id="ARBA00022737"/>
    </source>
</evidence>
<dbReference type="InterPro" id="IPR031127">
    <property type="entry name" value="E3_UB_ligase_RBR"/>
</dbReference>
<dbReference type="InterPro" id="IPR001841">
    <property type="entry name" value="Znf_RING"/>
</dbReference>
<dbReference type="SMART" id="SM00184">
    <property type="entry name" value="RING"/>
    <property type="match status" value="2"/>
</dbReference>
<proteinExistence type="predicted"/>
<feature type="compositionally biased region" description="Basic residues" evidence="9">
    <location>
        <begin position="911"/>
        <end position="921"/>
    </location>
</feature>
<accession>A0ABT3N1W0</accession>
<evidence type="ECO:0000259" key="10">
    <source>
        <dbReference type="PROSITE" id="PS50089"/>
    </source>
</evidence>
<dbReference type="Proteomes" id="UP001209854">
    <property type="component" value="Unassembled WGS sequence"/>
</dbReference>
<feature type="compositionally biased region" description="Low complexity" evidence="9">
    <location>
        <begin position="740"/>
        <end position="758"/>
    </location>
</feature>
<keyword evidence="13" id="KW-1185">Reference proteome</keyword>
<keyword evidence="5" id="KW-0677">Repeat</keyword>
<keyword evidence="4" id="KW-0479">Metal-binding</keyword>
<dbReference type="EC" id="2.3.2.31" evidence="2"/>
<feature type="region of interest" description="Disordered" evidence="9">
    <location>
        <begin position="571"/>
        <end position="622"/>
    </location>
</feature>
<gene>
    <name evidence="12" type="ORF">NX722_21630</name>
</gene>
<feature type="region of interest" description="Disordered" evidence="9">
    <location>
        <begin position="414"/>
        <end position="488"/>
    </location>
</feature>
<dbReference type="CDD" id="cd20336">
    <property type="entry name" value="Rcat_RBR"/>
    <property type="match status" value="1"/>
</dbReference>
<protein>
    <recommendedName>
        <fullName evidence="2">RBR-type E3 ubiquitin transferase</fullName>
        <ecNumber evidence="2">2.3.2.31</ecNumber>
    </recommendedName>
</protein>
<dbReference type="PROSITE" id="PS51873">
    <property type="entry name" value="TRIAD"/>
    <property type="match status" value="1"/>
</dbReference>
<evidence type="ECO:0000256" key="1">
    <source>
        <dbReference type="ARBA" id="ARBA00001798"/>
    </source>
</evidence>
<dbReference type="InterPro" id="IPR013083">
    <property type="entry name" value="Znf_RING/FYVE/PHD"/>
</dbReference>
<dbReference type="InterPro" id="IPR044066">
    <property type="entry name" value="TRIAD_supradom"/>
</dbReference>
<dbReference type="InterPro" id="IPR002867">
    <property type="entry name" value="IBR_dom"/>
</dbReference>
<evidence type="ECO:0000256" key="9">
    <source>
        <dbReference type="SAM" id="MobiDB-lite"/>
    </source>
</evidence>
<feature type="domain" description="RING-type" evidence="11">
    <location>
        <begin position="1080"/>
        <end position="1291"/>
    </location>
</feature>
<dbReference type="PROSITE" id="PS50089">
    <property type="entry name" value="ZF_RING_2"/>
    <property type="match status" value="1"/>
</dbReference>
<evidence type="ECO:0000256" key="3">
    <source>
        <dbReference type="ARBA" id="ARBA00022679"/>
    </source>
</evidence>
<evidence type="ECO:0000256" key="2">
    <source>
        <dbReference type="ARBA" id="ARBA00012251"/>
    </source>
</evidence>
<dbReference type="Gene3D" id="1.20.120.1750">
    <property type="match status" value="1"/>
</dbReference>
<dbReference type="Gene3D" id="3.30.40.10">
    <property type="entry name" value="Zinc/RING finger domain, C3HC4 (zinc finger)"/>
    <property type="match status" value="1"/>
</dbReference>
<dbReference type="Pfam" id="PF01485">
    <property type="entry name" value="IBR"/>
    <property type="match status" value="1"/>
</dbReference>
<evidence type="ECO:0000256" key="7">
    <source>
        <dbReference type="ARBA" id="ARBA00022786"/>
    </source>
</evidence>
<evidence type="ECO:0000256" key="8">
    <source>
        <dbReference type="ARBA" id="ARBA00022833"/>
    </source>
</evidence>
<feature type="compositionally biased region" description="Polar residues" evidence="9">
    <location>
        <begin position="429"/>
        <end position="448"/>
    </location>
</feature>
<dbReference type="Pfam" id="PF22191">
    <property type="entry name" value="IBR_1"/>
    <property type="match status" value="1"/>
</dbReference>
<feature type="region of interest" description="Disordered" evidence="9">
    <location>
        <begin position="892"/>
        <end position="928"/>
    </location>
</feature>
<keyword evidence="8" id="KW-0862">Zinc</keyword>
<feature type="domain" description="RING-type" evidence="10">
    <location>
        <begin position="1084"/>
        <end position="1131"/>
    </location>
</feature>
<name>A0ABT3N1W0_9GAMM</name>
<comment type="catalytic activity">
    <reaction evidence="1">
        <text>[E2 ubiquitin-conjugating enzyme]-S-ubiquitinyl-L-cysteine + [acceptor protein]-L-lysine = [E2 ubiquitin-conjugating enzyme]-L-cysteine + [acceptor protein]-N(6)-ubiquitinyl-L-lysine.</text>
        <dbReference type="EC" id="2.3.2.31"/>
    </reaction>
</comment>
<dbReference type="SMART" id="SM00647">
    <property type="entry name" value="IBR"/>
    <property type="match status" value="2"/>
</dbReference>
<evidence type="ECO:0000259" key="11">
    <source>
        <dbReference type="PROSITE" id="PS51873"/>
    </source>
</evidence>
<evidence type="ECO:0000313" key="13">
    <source>
        <dbReference type="Proteomes" id="UP001209854"/>
    </source>
</evidence>
<keyword evidence="3" id="KW-0808">Transferase</keyword>
<reference evidence="12 13" key="1">
    <citation type="submission" date="2022-10" db="EMBL/GenBank/DDBJ databases">
        <title>High-quality genome sequences of two octocoral-associated bacteria, Endozoicomonas euniceicola EF212 and Endozoicomonas gorgoniicola PS125.</title>
        <authorList>
            <person name="Chiou Y.-J."/>
            <person name="Chen Y.-H."/>
        </authorList>
    </citation>
    <scope>NUCLEOTIDE SEQUENCE [LARGE SCALE GENOMIC DNA]</scope>
    <source>
        <strain evidence="12 13">PS125</strain>
    </source>
</reference>
<dbReference type="InterPro" id="IPR018957">
    <property type="entry name" value="Znf_C3HC4_RING-type"/>
</dbReference>